<accession>A0A075AQ60</accession>
<name>A0A075AQ60_ROZAC</name>
<evidence type="ECO:0000313" key="1">
    <source>
        <dbReference type="EMBL" id="EPZ32381.1"/>
    </source>
</evidence>
<gene>
    <name evidence="1" type="ORF">O9G_002221</name>
</gene>
<dbReference type="Proteomes" id="UP000030755">
    <property type="component" value="Unassembled WGS sequence"/>
</dbReference>
<evidence type="ECO:0000313" key="2">
    <source>
        <dbReference type="Proteomes" id="UP000030755"/>
    </source>
</evidence>
<protein>
    <submittedName>
        <fullName evidence="1">Uncharacterized protein</fullName>
    </submittedName>
</protein>
<keyword evidence="2" id="KW-1185">Reference proteome</keyword>
<dbReference type="HOGENOM" id="CLU_2672490_0_0_1"/>
<dbReference type="EMBL" id="KE561158">
    <property type="protein sequence ID" value="EPZ32381.1"/>
    <property type="molecule type" value="Genomic_DNA"/>
</dbReference>
<organism evidence="1 2">
    <name type="scientific">Rozella allomycis (strain CSF55)</name>
    <dbReference type="NCBI Taxonomy" id="988480"/>
    <lineage>
        <taxon>Eukaryota</taxon>
        <taxon>Fungi</taxon>
        <taxon>Fungi incertae sedis</taxon>
        <taxon>Cryptomycota</taxon>
        <taxon>Cryptomycota incertae sedis</taxon>
        <taxon>Rozella</taxon>
    </lineage>
</organism>
<sequence>MVMEASEKVVRADSRIDACKWYMFESLKRGGYFYPDPLCNRNFVVPFSKFVSANVCANHVANLFCCSLPNFVTFE</sequence>
<proteinExistence type="predicted"/>
<reference evidence="1 2" key="1">
    <citation type="journal article" date="2013" name="Curr. Biol.">
        <title>Shared signatures of parasitism and phylogenomics unite Cryptomycota and microsporidia.</title>
        <authorList>
            <person name="James T.Y."/>
            <person name="Pelin A."/>
            <person name="Bonen L."/>
            <person name="Ahrendt S."/>
            <person name="Sain D."/>
            <person name="Corradi N."/>
            <person name="Stajich J.E."/>
        </authorList>
    </citation>
    <scope>NUCLEOTIDE SEQUENCE [LARGE SCALE GENOMIC DNA]</scope>
    <source>
        <strain evidence="1 2">CSF55</strain>
    </source>
</reference>
<dbReference type="AlphaFoldDB" id="A0A075AQ60"/>